<reference evidence="8 9" key="1">
    <citation type="submission" date="2017-12" db="EMBL/GenBank/DDBJ databases">
        <title>The genome sequence of Caulobacter flavus CGMCC1 15093.</title>
        <authorList>
            <person name="Gao J."/>
            <person name="Mao X."/>
            <person name="Sun J."/>
        </authorList>
    </citation>
    <scope>NUCLEOTIDE SEQUENCE [LARGE SCALE GENOMIC DNA]</scope>
    <source>
        <strain evidence="8 9">CGMCC1 15093</strain>
    </source>
</reference>
<dbReference type="PANTHER" id="PTHR21600">
    <property type="entry name" value="MITOCHONDRIAL RNA PSEUDOURIDINE SYNTHASE"/>
    <property type="match status" value="1"/>
</dbReference>
<dbReference type="Gene3D" id="3.30.2350.10">
    <property type="entry name" value="Pseudouridine synthase"/>
    <property type="match status" value="1"/>
</dbReference>
<evidence type="ECO:0000256" key="2">
    <source>
        <dbReference type="ARBA" id="ARBA00023235"/>
    </source>
</evidence>
<feature type="active site" evidence="4">
    <location>
        <position position="182"/>
    </location>
</feature>
<comment type="similarity">
    <text evidence="1 5">Belongs to the pseudouridine synthase RluA family.</text>
</comment>
<dbReference type="RefSeq" id="WP_101711032.1">
    <property type="nucleotide sequence ID" value="NZ_CP026100.1"/>
</dbReference>
<dbReference type="InterPro" id="IPR006145">
    <property type="entry name" value="PsdUridine_synth_RsuA/RluA"/>
</dbReference>
<keyword evidence="2 5" id="KW-0413">Isomerase</keyword>
<dbReference type="GO" id="GO:0000455">
    <property type="term" value="P:enzyme-directed rRNA pseudouridine synthesis"/>
    <property type="evidence" value="ECO:0007669"/>
    <property type="project" value="TreeGrafter"/>
</dbReference>
<evidence type="ECO:0000313" key="9">
    <source>
        <dbReference type="Proteomes" id="UP000234483"/>
    </source>
</evidence>
<evidence type="ECO:0000313" key="10">
    <source>
        <dbReference type="Proteomes" id="UP000281192"/>
    </source>
</evidence>
<dbReference type="Pfam" id="PF00849">
    <property type="entry name" value="PseudoU_synth_2"/>
    <property type="match status" value="1"/>
</dbReference>
<dbReference type="EMBL" id="PJRQ01000002">
    <property type="protein sequence ID" value="PLR21421.1"/>
    <property type="molecule type" value="Genomic_DNA"/>
</dbReference>
<reference evidence="7 10" key="2">
    <citation type="submission" date="2018-01" db="EMBL/GenBank/DDBJ databases">
        <title>Complete genome sequence of Caulobacter flavus RHGG3.</title>
        <authorList>
            <person name="Yang E."/>
        </authorList>
    </citation>
    <scope>NUCLEOTIDE SEQUENCE [LARGE SCALE GENOMIC DNA]</scope>
    <source>
        <strain evidence="7 10">RHGG3</strain>
    </source>
</reference>
<dbReference type="SUPFAM" id="SSF55120">
    <property type="entry name" value="Pseudouridine synthase"/>
    <property type="match status" value="1"/>
</dbReference>
<dbReference type="GO" id="GO:0160140">
    <property type="term" value="F:23S rRNA pseudouridine(1911/1915/1917) synthase activity"/>
    <property type="evidence" value="ECO:0007669"/>
    <property type="project" value="UniProtKB-EC"/>
</dbReference>
<dbReference type="KEGG" id="cfh:C1707_07105"/>
<evidence type="ECO:0000313" key="8">
    <source>
        <dbReference type="EMBL" id="PLR21421.1"/>
    </source>
</evidence>
<dbReference type="InterPro" id="IPR006224">
    <property type="entry name" value="PsdUridine_synth_RluA-like_CS"/>
</dbReference>
<evidence type="ECO:0000256" key="1">
    <source>
        <dbReference type="ARBA" id="ARBA00010876"/>
    </source>
</evidence>
<gene>
    <name evidence="7" type="ORF">C1707_07105</name>
    <name evidence="8" type="ORF">CFHF_00240</name>
</gene>
<dbReference type="InterPro" id="IPR036986">
    <property type="entry name" value="S4_RNA-bd_sf"/>
</dbReference>
<feature type="domain" description="Pseudouridine synthase RsuA/RluA-like" evidence="6">
    <location>
        <begin position="131"/>
        <end position="291"/>
    </location>
</feature>
<dbReference type="PROSITE" id="PS01129">
    <property type="entry name" value="PSI_RLU"/>
    <property type="match status" value="1"/>
</dbReference>
<dbReference type="NCBIfam" id="TIGR00005">
    <property type="entry name" value="rluA_subfam"/>
    <property type="match status" value="1"/>
</dbReference>
<comment type="catalytic activity">
    <reaction evidence="3">
        <text>uridine(1911/1915/1917) in 23S rRNA = pseudouridine(1911/1915/1917) in 23S rRNA</text>
        <dbReference type="Rhea" id="RHEA:42524"/>
        <dbReference type="Rhea" id="RHEA-COMP:10097"/>
        <dbReference type="Rhea" id="RHEA-COMP:10098"/>
        <dbReference type="ChEBI" id="CHEBI:65314"/>
        <dbReference type="ChEBI" id="CHEBI:65315"/>
        <dbReference type="EC" id="5.4.99.23"/>
    </reaction>
</comment>
<dbReference type="InterPro" id="IPR006225">
    <property type="entry name" value="PsdUridine_synth_RluC/D"/>
</dbReference>
<dbReference type="OrthoDB" id="9807829at2"/>
<dbReference type="AlphaFoldDB" id="A0A2N5D5V6"/>
<evidence type="ECO:0000256" key="4">
    <source>
        <dbReference type="PIRSR" id="PIRSR606225-1"/>
    </source>
</evidence>
<dbReference type="InterPro" id="IPR050188">
    <property type="entry name" value="RluA_PseudoU_synthase"/>
</dbReference>
<dbReference type="CDD" id="cd02869">
    <property type="entry name" value="PseudoU_synth_RluA_like"/>
    <property type="match status" value="1"/>
</dbReference>
<evidence type="ECO:0000259" key="6">
    <source>
        <dbReference type="Pfam" id="PF00849"/>
    </source>
</evidence>
<comment type="function">
    <text evidence="5">Responsible for synthesis of pseudouridine from uracil.</text>
</comment>
<sequence length="361" mass="37910">MSPARRGCEGAVKRVADAEDDIEDLLDASQADEAGEAGERRLQGRLDGDLVGQRLDKALAVLFDTLSRARLQALMAENRVFRLDADGQPRAVTNGSAKALAGDYLVVEPPPAPAIPEPEAIPLSVLYEDAHLIVLDKPAGMAVHPAPGSETGTLVNALLHHCGDSLSGVGGVARPGIVHRLDKETSGVMVAAKSDAAHRGLSALFAAHDIDRMYVALVRGAPHPSSGTVETRLGRSPHDRKKMAVLKSGGREAVTHYKVERTFGGDKPLAARVSCRLETGRTHQIRVHMASKGSPCLGDPVYGGGAPAAPVKAVLVETAFSRQALHAALLGFVHPVTGETLRFETPLPPDMAAVQAGLEGL</sequence>
<dbReference type="EC" id="5.4.99.-" evidence="5"/>
<accession>A0A2N5D5V6</accession>
<keyword evidence="10" id="KW-1185">Reference proteome</keyword>
<dbReference type="PANTHER" id="PTHR21600:SF44">
    <property type="entry name" value="RIBOSOMAL LARGE SUBUNIT PSEUDOURIDINE SYNTHASE D"/>
    <property type="match status" value="1"/>
</dbReference>
<dbReference type="Proteomes" id="UP000281192">
    <property type="component" value="Chromosome"/>
</dbReference>
<dbReference type="Gene3D" id="3.10.290.10">
    <property type="entry name" value="RNA-binding S4 domain"/>
    <property type="match status" value="1"/>
</dbReference>
<comment type="catalytic activity">
    <reaction evidence="5">
        <text>a uridine in RNA = a pseudouridine in RNA</text>
        <dbReference type="Rhea" id="RHEA:48348"/>
        <dbReference type="Rhea" id="RHEA-COMP:12068"/>
        <dbReference type="Rhea" id="RHEA-COMP:12069"/>
        <dbReference type="ChEBI" id="CHEBI:65314"/>
        <dbReference type="ChEBI" id="CHEBI:65315"/>
    </reaction>
</comment>
<organism evidence="8 9">
    <name type="scientific">Caulobacter flavus</name>
    <dbReference type="NCBI Taxonomy" id="1679497"/>
    <lineage>
        <taxon>Bacteria</taxon>
        <taxon>Pseudomonadati</taxon>
        <taxon>Pseudomonadota</taxon>
        <taxon>Alphaproteobacteria</taxon>
        <taxon>Caulobacterales</taxon>
        <taxon>Caulobacteraceae</taxon>
        <taxon>Caulobacter</taxon>
    </lineage>
</organism>
<protein>
    <recommendedName>
        <fullName evidence="5">Pseudouridine synthase</fullName>
        <ecNumber evidence="5">5.4.99.-</ecNumber>
    </recommendedName>
</protein>
<dbReference type="InterPro" id="IPR020103">
    <property type="entry name" value="PsdUridine_synth_cat_dom_sf"/>
</dbReference>
<dbReference type="EMBL" id="CP026100">
    <property type="protein sequence ID" value="AYV46036.1"/>
    <property type="molecule type" value="Genomic_DNA"/>
</dbReference>
<evidence type="ECO:0000256" key="3">
    <source>
        <dbReference type="ARBA" id="ARBA00036882"/>
    </source>
</evidence>
<dbReference type="Proteomes" id="UP000234483">
    <property type="component" value="Unassembled WGS sequence"/>
</dbReference>
<evidence type="ECO:0000313" key="7">
    <source>
        <dbReference type="EMBL" id="AYV46036.1"/>
    </source>
</evidence>
<dbReference type="GO" id="GO:0003723">
    <property type="term" value="F:RNA binding"/>
    <property type="evidence" value="ECO:0007669"/>
    <property type="project" value="InterPro"/>
</dbReference>
<proteinExistence type="inferred from homology"/>
<evidence type="ECO:0000256" key="5">
    <source>
        <dbReference type="RuleBase" id="RU362028"/>
    </source>
</evidence>
<name>A0A2N5D5V6_9CAUL</name>